<dbReference type="InterPro" id="IPR045341">
    <property type="entry name" value="DUF6532"/>
</dbReference>
<feature type="compositionally biased region" description="Low complexity" evidence="1">
    <location>
        <begin position="384"/>
        <end position="396"/>
    </location>
</feature>
<dbReference type="OrthoDB" id="2678868at2759"/>
<dbReference type="HOGENOM" id="CLU_624343_0_0_1"/>
<proteinExistence type="predicted"/>
<feature type="region of interest" description="Disordered" evidence="1">
    <location>
        <begin position="382"/>
        <end position="402"/>
    </location>
</feature>
<dbReference type="EMBL" id="KN836083">
    <property type="protein sequence ID" value="KIK32900.1"/>
    <property type="molecule type" value="Genomic_DNA"/>
</dbReference>
<evidence type="ECO:0000256" key="1">
    <source>
        <dbReference type="SAM" id="MobiDB-lite"/>
    </source>
</evidence>
<reference evidence="4" key="2">
    <citation type="submission" date="2015-01" db="EMBL/GenBank/DDBJ databases">
        <title>Evolutionary Origins and Diversification of the Mycorrhizal Mutualists.</title>
        <authorList>
            <consortium name="DOE Joint Genome Institute"/>
            <consortium name="Mycorrhizal Genomics Consortium"/>
            <person name="Kohler A."/>
            <person name="Kuo A."/>
            <person name="Nagy L.G."/>
            <person name="Floudas D."/>
            <person name="Copeland A."/>
            <person name="Barry K.W."/>
            <person name="Cichocki N."/>
            <person name="Veneault-Fourrey C."/>
            <person name="LaButti K."/>
            <person name="Lindquist E.A."/>
            <person name="Lipzen A."/>
            <person name="Lundell T."/>
            <person name="Morin E."/>
            <person name="Murat C."/>
            <person name="Riley R."/>
            <person name="Ohm R."/>
            <person name="Sun H."/>
            <person name="Tunlid A."/>
            <person name="Henrissat B."/>
            <person name="Grigoriev I.V."/>
            <person name="Hibbett D.S."/>
            <person name="Martin F."/>
        </authorList>
    </citation>
    <scope>NUCLEOTIDE SEQUENCE [LARGE SCALE GENOMIC DNA]</scope>
    <source>
        <strain evidence="4">UH-Slu-Lm8-n1</strain>
    </source>
</reference>
<evidence type="ECO:0000313" key="3">
    <source>
        <dbReference type="EMBL" id="KIK32900.1"/>
    </source>
</evidence>
<organism evidence="3 4">
    <name type="scientific">Suillus luteus UH-Slu-Lm8-n1</name>
    <dbReference type="NCBI Taxonomy" id="930992"/>
    <lineage>
        <taxon>Eukaryota</taxon>
        <taxon>Fungi</taxon>
        <taxon>Dikarya</taxon>
        <taxon>Basidiomycota</taxon>
        <taxon>Agaricomycotina</taxon>
        <taxon>Agaricomycetes</taxon>
        <taxon>Agaricomycetidae</taxon>
        <taxon>Boletales</taxon>
        <taxon>Suillineae</taxon>
        <taxon>Suillaceae</taxon>
        <taxon>Suillus</taxon>
    </lineage>
</organism>
<dbReference type="Pfam" id="PF20149">
    <property type="entry name" value="DUF6532"/>
    <property type="match status" value="1"/>
</dbReference>
<evidence type="ECO:0000259" key="2">
    <source>
        <dbReference type="Pfam" id="PF20149"/>
    </source>
</evidence>
<protein>
    <recommendedName>
        <fullName evidence="2">DUF6532 domain-containing protein</fullName>
    </recommendedName>
</protein>
<evidence type="ECO:0000313" key="4">
    <source>
        <dbReference type="Proteomes" id="UP000054485"/>
    </source>
</evidence>
<dbReference type="InParanoid" id="A0A0C9Z5Z8"/>
<reference evidence="3 4" key="1">
    <citation type="submission" date="2014-04" db="EMBL/GenBank/DDBJ databases">
        <authorList>
            <consortium name="DOE Joint Genome Institute"/>
            <person name="Kuo A."/>
            <person name="Ruytinx J."/>
            <person name="Rineau F."/>
            <person name="Colpaert J."/>
            <person name="Kohler A."/>
            <person name="Nagy L.G."/>
            <person name="Floudas D."/>
            <person name="Copeland A."/>
            <person name="Barry K.W."/>
            <person name="Cichocki N."/>
            <person name="Veneault-Fourrey C."/>
            <person name="LaButti K."/>
            <person name="Lindquist E.A."/>
            <person name="Lipzen A."/>
            <person name="Lundell T."/>
            <person name="Morin E."/>
            <person name="Murat C."/>
            <person name="Sun H."/>
            <person name="Tunlid A."/>
            <person name="Henrissat B."/>
            <person name="Grigoriev I.V."/>
            <person name="Hibbett D.S."/>
            <person name="Martin F."/>
            <person name="Nordberg H.P."/>
            <person name="Cantor M.N."/>
            <person name="Hua S.X."/>
        </authorList>
    </citation>
    <scope>NUCLEOTIDE SEQUENCE [LARGE SCALE GENOMIC DNA]</scope>
    <source>
        <strain evidence="3 4">UH-Slu-Lm8-n1</strain>
    </source>
</reference>
<gene>
    <name evidence="3" type="ORF">CY34DRAFT_18734</name>
</gene>
<sequence>MTTTPQASFQPILYDPANPNRRLTTSERSLHRLKPYARTTSTSGTMQHETSSTASGSFVSDNGAGQKKKRLALCDLPEDDRPVVRWTRSRLVMDLLTTVVWPQNELEKEKEVYLNEILHQANSMFGTKLELSKDLGSLMNSAVTQFRSSLAEIAEKLGREFNIEPQDTSLTDLACKDYMQSHRTVLLNPSERNRWQYFLNGESVNGLNAILLMFGNPIVEKIHLLHLYTSNYTPLRDKMFRKEITMTTLNMFSHVAVGVECGIDRIVDGALSGSGRIVRFTGEKYAQHQVYYMDSVTRALLFPIHQESLPARFLDLHLRGLQLLKDKMGLMALEHPIYVPQTMAELTRPLFTGTTSQPLLQSSSAEPQIPVQEELLSSCAGNLTESTSSTDDTSTSPTYNYGSTLDSQSGIYYEPISEDEDLVLDTQRMLNRFDGYAFY</sequence>
<name>A0A0C9Z5Z8_9AGAM</name>
<dbReference type="AlphaFoldDB" id="A0A0C9Z5Z8"/>
<feature type="domain" description="DUF6532" evidence="2">
    <location>
        <begin position="95"/>
        <end position="294"/>
    </location>
</feature>
<keyword evidence="4" id="KW-1185">Reference proteome</keyword>
<feature type="region of interest" description="Disordered" evidence="1">
    <location>
        <begin position="1"/>
        <end position="63"/>
    </location>
</feature>
<accession>A0A0C9Z5Z8</accession>
<dbReference type="Proteomes" id="UP000054485">
    <property type="component" value="Unassembled WGS sequence"/>
</dbReference>
<feature type="compositionally biased region" description="Polar residues" evidence="1">
    <location>
        <begin position="38"/>
        <end position="60"/>
    </location>
</feature>